<reference evidence="1" key="2">
    <citation type="submission" date="2023-01" db="EMBL/GenBank/DDBJ databases">
        <authorList>
            <person name="Petersen C."/>
        </authorList>
    </citation>
    <scope>NUCLEOTIDE SEQUENCE</scope>
    <source>
        <strain evidence="1">IBT 15450</strain>
    </source>
</reference>
<dbReference type="Proteomes" id="UP001219568">
    <property type="component" value="Unassembled WGS sequence"/>
</dbReference>
<dbReference type="Gene3D" id="1.25.40.10">
    <property type="entry name" value="Tetratricopeptide repeat domain"/>
    <property type="match status" value="1"/>
</dbReference>
<name>A0AAD6I397_PENCN</name>
<keyword evidence="2" id="KW-1185">Reference proteome</keyword>
<proteinExistence type="predicted"/>
<dbReference type="InterPro" id="IPR011990">
    <property type="entry name" value="TPR-like_helical_dom_sf"/>
</dbReference>
<sequence length="195" mass="22924">MVPETESEHWNDVLRKPAVTTDNAEDHRLIVEDIISRHGIDDSLSLFAMDRLAMVYWYEGMRHDAIEIQRKALDCREEVDGPEDTFNLFSMDALGFMYFEEGQFEQAEKVLLQSMELREQAGHCNASRTFKAKMLLQKTYEKQGKTKDALKTLWELLETLSNATGMEGRERTLWEIFTYFWGRFPEQLVRSLHFD</sequence>
<dbReference type="AlphaFoldDB" id="A0AAD6I397"/>
<dbReference type="Pfam" id="PF13424">
    <property type="entry name" value="TPR_12"/>
    <property type="match status" value="1"/>
</dbReference>
<protein>
    <recommendedName>
        <fullName evidence="3">MalT-like TPR region domain-containing protein</fullName>
    </recommendedName>
</protein>
<dbReference type="EMBL" id="JAQJZL010000015">
    <property type="protein sequence ID" value="KAJ6027484.1"/>
    <property type="molecule type" value="Genomic_DNA"/>
</dbReference>
<gene>
    <name evidence="1" type="ORF">N7460_012301</name>
</gene>
<evidence type="ECO:0000313" key="2">
    <source>
        <dbReference type="Proteomes" id="UP001219568"/>
    </source>
</evidence>
<comment type="caution">
    <text evidence="1">The sequence shown here is derived from an EMBL/GenBank/DDBJ whole genome shotgun (WGS) entry which is preliminary data.</text>
</comment>
<accession>A0AAD6I397</accession>
<reference evidence="1" key="1">
    <citation type="journal article" date="2023" name="IMA Fungus">
        <title>Comparative genomic study of the Penicillium genus elucidates a diverse pangenome and 15 lateral gene transfer events.</title>
        <authorList>
            <person name="Petersen C."/>
            <person name="Sorensen T."/>
            <person name="Nielsen M.R."/>
            <person name="Sondergaard T.E."/>
            <person name="Sorensen J.L."/>
            <person name="Fitzpatrick D.A."/>
            <person name="Frisvad J.C."/>
            <person name="Nielsen K.L."/>
        </authorList>
    </citation>
    <scope>NUCLEOTIDE SEQUENCE</scope>
    <source>
        <strain evidence="1">IBT 15450</strain>
    </source>
</reference>
<evidence type="ECO:0000313" key="1">
    <source>
        <dbReference type="EMBL" id="KAJ6027484.1"/>
    </source>
</evidence>
<evidence type="ECO:0008006" key="3">
    <source>
        <dbReference type="Google" id="ProtNLM"/>
    </source>
</evidence>
<organism evidence="1 2">
    <name type="scientific">Penicillium canescens</name>
    <dbReference type="NCBI Taxonomy" id="5083"/>
    <lineage>
        <taxon>Eukaryota</taxon>
        <taxon>Fungi</taxon>
        <taxon>Dikarya</taxon>
        <taxon>Ascomycota</taxon>
        <taxon>Pezizomycotina</taxon>
        <taxon>Eurotiomycetes</taxon>
        <taxon>Eurotiomycetidae</taxon>
        <taxon>Eurotiales</taxon>
        <taxon>Aspergillaceae</taxon>
        <taxon>Penicillium</taxon>
    </lineage>
</organism>
<dbReference type="SUPFAM" id="SSF48452">
    <property type="entry name" value="TPR-like"/>
    <property type="match status" value="1"/>
</dbReference>